<dbReference type="RefSeq" id="WP_379933903.1">
    <property type="nucleotide sequence ID" value="NZ_JBHTHY010000006.1"/>
</dbReference>
<organism evidence="1 2">
    <name type="scientific">Maribacter chungangensis</name>
    <dbReference type="NCBI Taxonomy" id="1069117"/>
    <lineage>
        <taxon>Bacteria</taxon>
        <taxon>Pseudomonadati</taxon>
        <taxon>Bacteroidota</taxon>
        <taxon>Flavobacteriia</taxon>
        <taxon>Flavobacteriales</taxon>
        <taxon>Flavobacteriaceae</taxon>
        <taxon>Maribacter</taxon>
    </lineage>
</organism>
<reference evidence="2" key="1">
    <citation type="journal article" date="2019" name="Int. J. Syst. Evol. Microbiol.">
        <title>The Global Catalogue of Microorganisms (GCM) 10K type strain sequencing project: providing services to taxonomists for standard genome sequencing and annotation.</title>
        <authorList>
            <consortium name="The Broad Institute Genomics Platform"/>
            <consortium name="The Broad Institute Genome Sequencing Center for Infectious Disease"/>
            <person name="Wu L."/>
            <person name="Ma J."/>
        </authorList>
    </citation>
    <scope>NUCLEOTIDE SEQUENCE [LARGE SCALE GENOMIC DNA]</scope>
    <source>
        <strain evidence="2">CCUG 61948</strain>
    </source>
</reference>
<protein>
    <submittedName>
        <fullName evidence="1">Transaldolase</fullName>
    </submittedName>
</protein>
<evidence type="ECO:0000313" key="1">
    <source>
        <dbReference type="EMBL" id="MFD0797538.1"/>
    </source>
</evidence>
<sequence length="460" mass="53698">MKRFLPLVIILIAVSCNTTPKKNHVLFAGEIVNPSSDYVVLLKGTEVIDSAKLDEANRFTFKLNSVDDGLYHFNHAPEFQYVYLEKGDSLLMRLNTLYFDESLVFSGSSEAINNFLLELFLSDEAEEETIRKEYYNLESDEFTKKINQLKNEKLQSIASIKEESKLSEKAFRIAKASVDYTYYRYMEMYPFEHKRKQRDHGLHEMDRSFYEYRKNIDYNDKELNYLRPYYDFMKSHLGNISFMTCKKACNDVSTATRNQLHFNKHKLHVIDSLVVEKELRDNLFRNVAFDYLLKEHDSPENNKIFLEDFVTVSGNNMHIAEIEHLYEGIRNIQPNSPIPSIAVLSSTDESITLPEIGKNKKTVFYFWSAANKTHYRNIFKRIHKLSVSKPEFDFVGINFHTDKASWKGIVESAGLDIAKQFRAVNFEEANRKLVIYPMNKCIITNDTLIVDAFSNIYANF</sequence>
<dbReference type="EMBL" id="JBHTHY010000006">
    <property type="protein sequence ID" value="MFD0797538.1"/>
    <property type="molecule type" value="Genomic_DNA"/>
</dbReference>
<dbReference type="Proteomes" id="UP001597012">
    <property type="component" value="Unassembled WGS sequence"/>
</dbReference>
<evidence type="ECO:0000313" key="2">
    <source>
        <dbReference type="Proteomes" id="UP001597012"/>
    </source>
</evidence>
<keyword evidence="2" id="KW-1185">Reference proteome</keyword>
<comment type="caution">
    <text evidence="1">The sequence shown here is derived from an EMBL/GenBank/DDBJ whole genome shotgun (WGS) entry which is preliminary data.</text>
</comment>
<gene>
    <name evidence="1" type="ORF">ACFQZJ_08710</name>
</gene>
<name>A0ABW3B2N4_9FLAO</name>
<dbReference type="PROSITE" id="PS51257">
    <property type="entry name" value="PROKAR_LIPOPROTEIN"/>
    <property type="match status" value="1"/>
</dbReference>
<proteinExistence type="predicted"/>
<accession>A0ABW3B2N4</accession>
<dbReference type="Gene3D" id="3.40.30.10">
    <property type="entry name" value="Glutaredoxin"/>
    <property type="match status" value="1"/>
</dbReference>